<dbReference type="InterPro" id="IPR050817">
    <property type="entry name" value="DjlA_DnaK_co-chaperone"/>
</dbReference>
<evidence type="ECO:0000313" key="4">
    <source>
        <dbReference type="Proteomes" id="UP000295793"/>
    </source>
</evidence>
<dbReference type="InterPro" id="IPR007791">
    <property type="entry name" value="DjlA_N"/>
</dbReference>
<dbReference type="NCBIfam" id="NF006948">
    <property type="entry name" value="PRK09430.1"/>
    <property type="match status" value="1"/>
</dbReference>
<organism evidence="3 4">
    <name type="scientific">Reinekea marinisedimentorum</name>
    <dbReference type="NCBI Taxonomy" id="230495"/>
    <lineage>
        <taxon>Bacteria</taxon>
        <taxon>Pseudomonadati</taxon>
        <taxon>Pseudomonadota</taxon>
        <taxon>Gammaproteobacteria</taxon>
        <taxon>Oceanospirillales</taxon>
        <taxon>Saccharospirillaceae</taxon>
        <taxon>Reinekea</taxon>
    </lineage>
</organism>
<dbReference type="InterPro" id="IPR029024">
    <property type="entry name" value="TerB-like"/>
</dbReference>
<dbReference type="SUPFAM" id="SSF46565">
    <property type="entry name" value="Chaperone J-domain"/>
    <property type="match status" value="1"/>
</dbReference>
<proteinExistence type="predicted"/>
<evidence type="ECO:0000256" key="1">
    <source>
        <dbReference type="ARBA" id="ARBA00023186"/>
    </source>
</evidence>
<dbReference type="AlphaFoldDB" id="A0A4R3HWM4"/>
<dbReference type="Proteomes" id="UP000295793">
    <property type="component" value="Unassembled WGS sequence"/>
</dbReference>
<evidence type="ECO:0000259" key="2">
    <source>
        <dbReference type="PROSITE" id="PS50076"/>
    </source>
</evidence>
<dbReference type="SUPFAM" id="SSF158682">
    <property type="entry name" value="TerB-like"/>
    <property type="match status" value="1"/>
</dbReference>
<keyword evidence="4" id="KW-1185">Reference proteome</keyword>
<dbReference type="Gene3D" id="1.10.3680.10">
    <property type="entry name" value="TerB-like"/>
    <property type="match status" value="1"/>
</dbReference>
<dbReference type="PANTHER" id="PTHR24074">
    <property type="entry name" value="CO-CHAPERONE PROTEIN DJLA"/>
    <property type="match status" value="1"/>
</dbReference>
<feature type="domain" description="J" evidence="2">
    <location>
        <begin position="191"/>
        <end position="255"/>
    </location>
</feature>
<sequence>MGFYTGNLVGLVLGVLLGNAFDRTAQRRFGGDVAEGSLGVLQTTFFQATFMVMGKIAKSDGRVSEKEIELARHIMARMALSENQRLEAMRLFNEGKSPDFSADAILADLGEVIGRRVTLAQIFMEIQLLAAYADGQLTVNERDLLHSISMHLGINRVQFEIIHQRIRAQMRFSEHRRSSSSSATQASSLADAYKVLGVEADVSDAELKRAYRRLMSQHHPDKLVAKGLPEQMMQLAKERTQEIQQAYEQVKGARR</sequence>
<dbReference type="Gene3D" id="1.10.287.110">
    <property type="entry name" value="DnaJ domain"/>
    <property type="match status" value="1"/>
</dbReference>
<dbReference type="CDD" id="cd06257">
    <property type="entry name" value="DnaJ"/>
    <property type="match status" value="1"/>
</dbReference>
<dbReference type="PRINTS" id="PR00625">
    <property type="entry name" value="JDOMAIN"/>
</dbReference>
<dbReference type="InterPro" id="IPR036869">
    <property type="entry name" value="J_dom_sf"/>
</dbReference>
<name>A0A4R3HWM4_9GAMM</name>
<dbReference type="Pfam" id="PF05099">
    <property type="entry name" value="TerB"/>
    <property type="match status" value="1"/>
</dbReference>
<evidence type="ECO:0000313" key="3">
    <source>
        <dbReference type="EMBL" id="TCS37184.1"/>
    </source>
</evidence>
<dbReference type="SMART" id="SM00271">
    <property type="entry name" value="DnaJ"/>
    <property type="match status" value="1"/>
</dbReference>
<accession>A0A4R3HWM4</accession>
<dbReference type="EMBL" id="SLZR01000020">
    <property type="protein sequence ID" value="TCS37184.1"/>
    <property type="molecule type" value="Genomic_DNA"/>
</dbReference>
<reference evidence="3 4" key="1">
    <citation type="submission" date="2019-03" db="EMBL/GenBank/DDBJ databases">
        <title>Genomic Encyclopedia of Archaeal and Bacterial Type Strains, Phase II (KMG-II): from individual species to whole genera.</title>
        <authorList>
            <person name="Goeker M."/>
        </authorList>
    </citation>
    <scope>NUCLEOTIDE SEQUENCE [LARGE SCALE GENOMIC DNA]</scope>
    <source>
        <strain evidence="3 4">DSM 15388</strain>
    </source>
</reference>
<dbReference type="Pfam" id="PF00226">
    <property type="entry name" value="DnaJ"/>
    <property type="match status" value="1"/>
</dbReference>
<keyword evidence="1" id="KW-0143">Chaperone</keyword>
<dbReference type="CDD" id="cd07316">
    <property type="entry name" value="terB_like_DjlA"/>
    <property type="match status" value="1"/>
</dbReference>
<gene>
    <name evidence="3" type="ORF">BCF53_12043</name>
</gene>
<comment type="caution">
    <text evidence="3">The sequence shown here is derived from an EMBL/GenBank/DDBJ whole genome shotgun (WGS) entry which is preliminary data.</text>
</comment>
<dbReference type="InterPro" id="IPR001623">
    <property type="entry name" value="DnaJ_domain"/>
</dbReference>
<protein>
    <submittedName>
        <fullName evidence="3">DnaJ like chaperone protein</fullName>
    </submittedName>
</protein>
<dbReference type="PROSITE" id="PS50076">
    <property type="entry name" value="DNAJ_2"/>
    <property type="match status" value="1"/>
</dbReference>